<dbReference type="AlphaFoldDB" id="A0AB37TE20"/>
<organism evidence="8 9">
    <name type="scientific">Acinetobacter pittii</name>
    <name type="common">Acinetobacter genomosp. 3</name>
    <dbReference type="NCBI Taxonomy" id="48296"/>
    <lineage>
        <taxon>Bacteria</taxon>
        <taxon>Pseudomonadati</taxon>
        <taxon>Pseudomonadota</taxon>
        <taxon>Gammaproteobacteria</taxon>
        <taxon>Moraxellales</taxon>
        <taxon>Moraxellaceae</taxon>
        <taxon>Acinetobacter</taxon>
        <taxon>Acinetobacter calcoaceticus/baumannii complex</taxon>
    </lineage>
</organism>
<evidence type="ECO:0000256" key="5">
    <source>
        <dbReference type="ARBA" id="ARBA00022801"/>
    </source>
</evidence>
<protein>
    <submittedName>
        <fullName evidence="8">Type II toxin-antitoxin system HicA family toxin</fullName>
    </submittedName>
</protein>
<evidence type="ECO:0000313" key="8">
    <source>
        <dbReference type="EMBL" id="RSO57892.1"/>
    </source>
</evidence>
<keyword evidence="2" id="KW-1277">Toxin-antitoxin system</keyword>
<dbReference type="Gene3D" id="3.30.920.30">
    <property type="entry name" value="Hypothetical protein"/>
    <property type="match status" value="1"/>
</dbReference>
<proteinExistence type="inferred from homology"/>
<evidence type="ECO:0000256" key="2">
    <source>
        <dbReference type="ARBA" id="ARBA00022649"/>
    </source>
</evidence>
<comment type="similarity">
    <text evidence="1">Belongs to the HicA mRNA interferase family.</text>
</comment>
<evidence type="ECO:0000256" key="7">
    <source>
        <dbReference type="ARBA" id="ARBA00023016"/>
    </source>
</evidence>
<dbReference type="GO" id="GO:0003729">
    <property type="term" value="F:mRNA binding"/>
    <property type="evidence" value="ECO:0007669"/>
    <property type="project" value="InterPro"/>
</dbReference>
<dbReference type="SUPFAM" id="SSF54786">
    <property type="entry name" value="YcfA/nrd intein domain"/>
    <property type="match status" value="1"/>
</dbReference>
<keyword evidence="6" id="KW-0694">RNA-binding</keyword>
<sequence length="57" mass="6577">MKRKDLMKFLSQLGAEFKEGGKHTKVYLNDKQSTIPRHTEIDDFLVKGIKKQLGIES</sequence>
<evidence type="ECO:0000256" key="6">
    <source>
        <dbReference type="ARBA" id="ARBA00022884"/>
    </source>
</evidence>
<evidence type="ECO:0000256" key="3">
    <source>
        <dbReference type="ARBA" id="ARBA00022722"/>
    </source>
</evidence>
<keyword evidence="7" id="KW-0346">Stress response</keyword>
<reference evidence="8 9" key="1">
    <citation type="submission" date="2018-10" db="EMBL/GenBank/DDBJ databases">
        <title>GWAS and RNA-Seq identify cryptic mechanisms of antimicrobial resistance in Acinetobacter baumannii.</title>
        <authorList>
            <person name="Sahl J.W."/>
        </authorList>
    </citation>
    <scope>NUCLEOTIDE SEQUENCE [LARGE SCALE GENOMIC DNA]</scope>
    <source>
        <strain evidence="8 9">TG41884</strain>
    </source>
</reference>
<accession>A0AB37TE20</accession>
<dbReference type="Pfam" id="PF07927">
    <property type="entry name" value="HicA_toxin"/>
    <property type="match status" value="1"/>
</dbReference>
<evidence type="ECO:0000256" key="4">
    <source>
        <dbReference type="ARBA" id="ARBA00022759"/>
    </source>
</evidence>
<evidence type="ECO:0000313" key="9">
    <source>
        <dbReference type="Proteomes" id="UP000271320"/>
    </source>
</evidence>
<name>A0AB37TE20_ACIPI</name>
<gene>
    <name evidence="8" type="ORF">EA752_14840</name>
</gene>
<dbReference type="InterPro" id="IPR038570">
    <property type="entry name" value="HicA_sf"/>
</dbReference>
<comment type="caution">
    <text evidence="8">The sequence shown here is derived from an EMBL/GenBank/DDBJ whole genome shotgun (WGS) entry which is preliminary data.</text>
</comment>
<dbReference type="EMBL" id="RFEW01000012">
    <property type="protein sequence ID" value="RSO57892.1"/>
    <property type="molecule type" value="Genomic_DNA"/>
</dbReference>
<dbReference type="GO" id="GO:0016787">
    <property type="term" value="F:hydrolase activity"/>
    <property type="evidence" value="ECO:0007669"/>
    <property type="project" value="UniProtKB-KW"/>
</dbReference>
<dbReference type="GO" id="GO:0004519">
    <property type="term" value="F:endonuclease activity"/>
    <property type="evidence" value="ECO:0007669"/>
    <property type="project" value="UniProtKB-KW"/>
</dbReference>
<dbReference type="Proteomes" id="UP000271320">
    <property type="component" value="Unassembled WGS sequence"/>
</dbReference>
<keyword evidence="4" id="KW-0255">Endonuclease</keyword>
<evidence type="ECO:0000256" key="1">
    <source>
        <dbReference type="ARBA" id="ARBA00006620"/>
    </source>
</evidence>
<dbReference type="InterPro" id="IPR012933">
    <property type="entry name" value="HicA_mRNA_interferase"/>
</dbReference>
<keyword evidence="5" id="KW-0378">Hydrolase</keyword>
<keyword evidence="3" id="KW-0540">Nuclease</keyword>